<dbReference type="OrthoDB" id="1067053at2"/>
<keyword evidence="4" id="KW-1185">Reference proteome</keyword>
<dbReference type="EMBL" id="CP003369">
    <property type="protein sequence ID" value="AGB29767.1"/>
    <property type="molecule type" value="Genomic_DNA"/>
</dbReference>
<evidence type="ECO:0000313" key="3">
    <source>
        <dbReference type="Proteomes" id="UP000007820"/>
    </source>
</evidence>
<reference evidence="2 3" key="1">
    <citation type="submission" date="2011-04" db="EMBL/GenBank/DDBJ databases">
        <authorList>
            <person name="Muzny D."/>
            <person name="Qin X."/>
            <person name="Deng J."/>
            <person name="Jiang H."/>
            <person name="Liu Y."/>
            <person name="Qu J."/>
            <person name="Song X.-Z."/>
            <person name="Zhang L."/>
            <person name="Thornton R."/>
            <person name="Coyle M."/>
            <person name="Francisco L."/>
            <person name="Jackson L."/>
            <person name="Javaid M."/>
            <person name="Korchina V."/>
            <person name="Kovar C."/>
            <person name="Mata R."/>
            <person name="Mathew T."/>
            <person name="Ngo R."/>
            <person name="Nguyen L."/>
            <person name="Nguyen N."/>
            <person name="Okwuonu G."/>
            <person name="Ongeri F."/>
            <person name="Pham C."/>
            <person name="Simmons D."/>
            <person name="Wilczek-Boney K."/>
            <person name="Hale W."/>
            <person name="Jakkamsetti A."/>
            <person name="Pham P."/>
            <person name="Ruth R."/>
            <person name="San Lucas F."/>
            <person name="Warren J."/>
            <person name="Zhang J."/>
            <person name="Zhao Z."/>
            <person name="Zhou C."/>
            <person name="Zhu D."/>
            <person name="Lee S."/>
            <person name="Bess C."/>
            <person name="Blankenburg K."/>
            <person name="Forbes L."/>
            <person name="Fu Q."/>
            <person name="Gubbala S."/>
            <person name="Hirani K."/>
            <person name="Jayaseelan J.C."/>
            <person name="Lara F."/>
            <person name="Munidasa M."/>
            <person name="Palculict T."/>
            <person name="Patil S."/>
            <person name="Pu L.-L."/>
            <person name="Saada N."/>
            <person name="Tang L."/>
            <person name="Weissenberger G."/>
            <person name="Zhu Y."/>
            <person name="Hemphill L."/>
            <person name="Shang Y."/>
            <person name="Youmans B."/>
            <person name="Ayvaz T."/>
            <person name="Ross M."/>
            <person name="Santibanez J."/>
            <person name="Aqrawi P."/>
            <person name="Gross S."/>
            <person name="Joshi V."/>
            <person name="Fowler G."/>
            <person name="Nazareth L."/>
            <person name="Reid J."/>
            <person name="Worley K."/>
            <person name="Petrosino J."/>
            <person name="Highlander S."/>
            <person name="Gibbs R."/>
        </authorList>
    </citation>
    <scope>NUCLEOTIDE SEQUENCE [LARGE SCALE GENOMIC DNA]</scope>
    <source>
        <strain evidence="2 3">DSM 3688</strain>
    </source>
</reference>
<dbReference type="STRING" id="908937.Prede_2522"/>
<reference evidence="1" key="2">
    <citation type="submission" date="2012-02" db="EMBL/GenBank/DDBJ databases">
        <title>Complete sequence of chromosome 2 of Prevotella dentalis DSM 3688.</title>
        <authorList>
            <consortium name="US DOE Joint Genome Institute (JGI-PGF)"/>
            <person name="Lucas S."/>
            <person name="Copeland A."/>
            <person name="Lapidus A."/>
            <person name="Glavina del Rio T."/>
            <person name="Dalin E."/>
            <person name="Tice H."/>
            <person name="Bruce D."/>
            <person name="Goodwin L."/>
            <person name="Pitluck S."/>
            <person name="Peters L."/>
            <person name="Mikhailova N."/>
            <person name="Chertkov O."/>
            <person name="Kyrpides N."/>
            <person name="Mavromatis K."/>
            <person name="Ivanova N."/>
            <person name="Brettin T."/>
            <person name="Detter J.C."/>
            <person name="Han C."/>
            <person name="Larimer F."/>
            <person name="Land M."/>
            <person name="Hauser L."/>
            <person name="Markowitz V."/>
            <person name="Cheng J.-F."/>
            <person name="Hugenholtz P."/>
            <person name="Woyke T."/>
            <person name="Wu D."/>
            <person name="Gronow S."/>
            <person name="Wellnitz S."/>
            <person name="Brambilla E."/>
            <person name="Klenk H.-P."/>
            <person name="Eisen J.A."/>
        </authorList>
    </citation>
    <scope>NUCLEOTIDE SEQUENCE [LARGE SCALE GENOMIC DNA]</scope>
    <source>
        <strain evidence="1">DSM 3688</strain>
    </source>
</reference>
<evidence type="ECO:0000313" key="1">
    <source>
        <dbReference type="EMBL" id="AGB29767.1"/>
    </source>
</evidence>
<proteinExistence type="predicted"/>
<dbReference type="eggNOG" id="COG1846">
    <property type="taxonomic scope" value="Bacteria"/>
</dbReference>
<accession>F9D769</accession>
<evidence type="ECO:0000313" key="2">
    <source>
        <dbReference type="EMBL" id="EGQ11507.1"/>
    </source>
</evidence>
<protein>
    <submittedName>
        <fullName evidence="2">Uncharacterized protein</fullName>
    </submittedName>
</protein>
<dbReference type="AlphaFoldDB" id="F9D769"/>
<dbReference type="Proteomes" id="UP000010862">
    <property type="component" value="Chromosome 2"/>
</dbReference>
<evidence type="ECO:0000313" key="4">
    <source>
        <dbReference type="Proteomes" id="UP000010862"/>
    </source>
</evidence>
<dbReference type="HOGENOM" id="CLU_1487768_0_0_10"/>
<organism evidence="2 3">
    <name type="scientific">Prevotella dentalis (strain ATCC 49559 / DSM 3688 / JCM 13448 / NCTC 12043 / ES 2772)</name>
    <name type="common">Mitsuokella dentalis</name>
    <dbReference type="NCBI Taxonomy" id="908937"/>
    <lineage>
        <taxon>Bacteria</taxon>
        <taxon>Pseudomonadati</taxon>
        <taxon>Bacteroidota</taxon>
        <taxon>Bacteroidia</taxon>
        <taxon>Bacteroidales</taxon>
        <taxon>Prevotellaceae</taxon>
        <taxon>Prevotella</taxon>
    </lineage>
</organism>
<gene>
    <name evidence="1" type="ordered locus">Prede_2522</name>
    <name evidence="2" type="ORF">HMPREF9136_2697</name>
</gene>
<sequence length="181" mass="20550">MIKMRNEVIILGRPIQLQERKKAQMKGVTIGDSLAYKFFDGEYHGMSLLFAEPKGKVAPPRSLAITASNLSSLFQLPIVFLLQTCPAYERQRLIDKDIYFIVSDKYVHLPMLLANERIRKTKQAKALSPVAQYLLLYHLQIENIEGLAARDMEDKIPYSYASITLGITCLEDLGLCQIKIC</sequence>
<dbReference type="KEGG" id="pdt:Prede_2522"/>
<dbReference type="PATRIC" id="fig|908937.9.peg.2664"/>
<dbReference type="Proteomes" id="UP000007820">
    <property type="component" value="Unassembled WGS sequence"/>
</dbReference>
<dbReference type="RefSeq" id="WP_005847825.1">
    <property type="nucleotide sequence ID" value="NC_019968.1"/>
</dbReference>
<dbReference type="EMBL" id="AFPW01000052">
    <property type="protein sequence ID" value="EGQ11507.1"/>
    <property type="molecule type" value="Genomic_DNA"/>
</dbReference>
<name>F9D769_PREDD</name>